<keyword evidence="7" id="KW-1185">Reference proteome</keyword>
<dbReference type="InterPro" id="IPR050309">
    <property type="entry name" value="Type-B_Carboxylest/Lipase"/>
</dbReference>
<evidence type="ECO:0000313" key="6">
    <source>
        <dbReference type="EMBL" id="AHI22475.1"/>
    </source>
</evidence>
<feature type="compositionally biased region" description="Basic and acidic residues" evidence="4">
    <location>
        <begin position="1"/>
        <end position="13"/>
    </location>
</feature>
<dbReference type="InterPro" id="IPR002018">
    <property type="entry name" value="CarbesteraseB"/>
</dbReference>
<dbReference type="Proteomes" id="UP000019222">
    <property type="component" value="Chromosome"/>
</dbReference>
<reference evidence="6 7" key="1">
    <citation type="submission" date="2013-02" db="EMBL/GenBank/DDBJ databases">
        <title>The complete genome sequence of Corynebacterium vitaeruminis DSM 20294.</title>
        <authorList>
            <person name="Ruckert C."/>
            <person name="Albersmeier A."/>
            <person name="Kalinowski J."/>
        </authorList>
    </citation>
    <scope>NUCLEOTIDE SEQUENCE [LARGE SCALE GENOMIC DNA]</scope>
    <source>
        <strain evidence="7">ATCC 10234</strain>
    </source>
</reference>
<accession>W5Y0S8</accession>
<evidence type="ECO:0000256" key="1">
    <source>
        <dbReference type="ARBA" id="ARBA00005964"/>
    </source>
</evidence>
<dbReference type="PATRIC" id="fig|1224164.3.peg.1088"/>
<dbReference type="HOGENOM" id="CLU_006586_16_0_11"/>
<name>W5Y0S8_9CORY</name>
<dbReference type="GO" id="GO:0016787">
    <property type="term" value="F:hydrolase activity"/>
    <property type="evidence" value="ECO:0007669"/>
    <property type="project" value="UniProtKB-KW"/>
</dbReference>
<evidence type="ECO:0000259" key="5">
    <source>
        <dbReference type="Pfam" id="PF00135"/>
    </source>
</evidence>
<comment type="similarity">
    <text evidence="1 3">Belongs to the type-B carboxylesterase/lipase family.</text>
</comment>
<evidence type="ECO:0000256" key="2">
    <source>
        <dbReference type="ARBA" id="ARBA00022801"/>
    </source>
</evidence>
<keyword evidence="2 3" id="KW-0378">Hydrolase</keyword>
<dbReference type="PANTHER" id="PTHR11559">
    <property type="entry name" value="CARBOXYLESTERASE"/>
    <property type="match status" value="1"/>
</dbReference>
<feature type="compositionally biased region" description="Basic residues" evidence="4">
    <location>
        <begin position="74"/>
        <end position="106"/>
    </location>
</feature>
<protein>
    <recommendedName>
        <fullName evidence="3">Carboxylic ester hydrolase</fullName>
        <ecNumber evidence="3">3.1.1.-</ecNumber>
    </recommendedName>
</protein>
<dbReference type="Pfam" id="PF00135">
    <property type="entry name" value="COesterase"/>
    <property type="match status" value="1"/>
</dbReference>
<feature type="region of interest" description="Disordered" evidence="4">
    <location>
        <begin position="60"/>
        <end position="126"/>
    </location>
</feature>
<dbReference type="InterPro" id="IPR029058">
    <property type="entry name" value="AB_hydrolase_fold"/>
</dbReference>
<dbReference type="Gene3D" id="3.40.50.1820">
    <property type="entry name" value="alpha/beta hydrolase"/>
    <property type="match status" value="1"/>
</dbReference>
<dbReference type="ESTHER" id="9cory-w5y0s8">
    <property type="family name" value="Carb_B_Bacteria"/>
</dbReference>
<dbReference type="EC" id="3.1.1.-" evidence="3"/>
<organism evidence="6 7">
    <name type="scientific">Corynebacterium vitaeruminis DSM 20294</name>
    <dbReference type="NCBI Taxonomy" id="1224164"/>
    <lineage>
        <taxon>Bacteria</taxon>
        <taxon>Bacillati</taxon>
        <taxon>Actinomycetota</taxon>
        <taxon>Actinomycetes</taxon>
        <taxon>Mycobacteriales</taxon>
        <taxon>Corynebacteriaceae</taxon>
        <taxon>Corynebacterium</taxon>
    </lineage>
</organism>
<gene>
    <name evidence="6" type="ORF">B843_05450</name>
</gene>
<dbReference type="STRING" id="1224164.B843_05450"/>
<dbReference type="PROSITE" id="PS00122">
    <property type="entry name" value="CARBOXYLESTERASE_B_1"/>
    <property type="match status" value="1"/>
</dbReference>
<dbReference type="AlphaFoldDB" id="W5Y0S8"/>
<dbReference type="EMBL" id="CP004353">
    <property type="protein sequence ID" value="AHI22475.1"/>
    <property type="molecule type" value="Genomic_DNA"/>
</dbReference>
<dbReference type="SUPFAM" id="SSF53474">
    <property type="entry name" value="alpha/beta-Hydrolases"/>
    <property type="match status" value="1"/>
</dbReference>
<feature type="region of interest" description="Disordered" evidence="4">
    <location>
        <begin position="1"/>
        <end position="29"/>
    </location>
</feature>
<evidence type="ECO:0000313" key="7">
    <source>
        <dbReference type="Proteomes" id="UP000019222"/>
    </source>
</evidence>
<dbReference type="InterPro" id="IPR019826">
    <property type="entry name" value="Carboxylesterase_B_AS"/>
</dbReference>
<dbReference type="KEGG" id="cvt:B843_05450"/>
<proteinExistence type="inferred from homology"/>
<evidence type="ECO:0000256" key="3">
    <source>
        <dbReference type="RuleBase" id="RU361235"/>
    </source>
</evidence>
<feature type="domain" description="Carboxylesterase type B" evidence="5">
    <location>
        <begin position="127"/>
        <end position="583"/>
    </location>
</feature>
<dbReference type="eggNOG" id="COG2272">
    <property type="taxonomic scope" value="Bacteria"/>
</dbReference>
<sequence>MAKDTSYHDDLPAQREGATTRVGSRRKGTVHPAQLAAFAVDSSGTVVVIEENFEASRLSTSIAGDRAAAAKTEKTRKSKKRRRKKDKKAARDKKAEKRRQKRREKKHLAEVAAQQPPTPPGAQRLQGPVVETTLGKAEGIVLMGVRTWRGLPFGADTGGHQRFRAPHPADGWSGVREAQRYGQVATQPTYGLNDAIRGGEDCLNLDVVRPDTDEVLPVVVYFHGGSFIYGSSHEQLLRGHYLAESMNVVYVSINFRLGALGYLDMRTFGDDCVANPAVLDQVLALRWVRKNIAAFGGDPGNVTVMGESAGGAAVLTLMCVPAAKGLFHKAIAQSPPIATIHSQAQSTFWAQQIAARLELDPACTLRDFRALAAPEVVRAGQSMLWRTRELLHLNSCYAPTVDKRTLFGHPLDVFEAGQQHKVPLLVGTNFDEASFAKGFYLRQTARARAADRMLTAFDPHGAPGVLQAYGGAEQRGDFASLLTDAVFWAPTMSAANAHAKVAETWMYRFDFAPSILKWMGLGAMHSMELTPVFGDLNASRMSSLNRFGAKDELVALRDLMQYHWSHFIHHGNPGENWPRYVTPSDHHPGRATKVFDRTSQIVYDPHRHRRRAWRNYNMREWGTGRPELLAELGLMGEL</sequence>
<evidence type="ECO:0000256" key="4">
    <source>
        <dbReference type="SAM" id="MobiDB-lite"/>
    </source>
</evidence>